<gene>
    <name evidence="1" type="ORF">SB5857_00784</name>
</gene>
<dbReference type="Proteomes" id="UP000328848">
    <property type="component" value="Unassembled WGS sequence"/>
</dbReference>
<name>A0A8B6IMF2_9ENTR</name>
<organism evidence="1 2">
    <name type="scientific">Klebsiella africana</name>
    <dbReference type="NCBI Taxonomy" id="2489010"/>
    <lineage>
        <taxon>Bacteria</taxon>
        <taxon>Pseudomonadati</taxon>
        <taxon>Pseudomonadota</taxon>
        <taxon>Gammaproteobacteria</taxon>
        <taxon>Enterobacterales</taxon>
        <taxon>Enterobacteriaceae</taxon>
        <taxon>Klebsiella/Raoultella group</taxon>
        <taxon>Klebsiella</taxon>
    </lineage>
</organism>
<evidence type="ECO:0000313" key="1">
    <source>
        <dbReference type="EMBL" id="VGP75686.1"/>
    </source>
</evidence>
<dbReference type="EMBL" id="CAAHGQ010000023">
    <property type="protein sequence ID" value="VGP75686.1"/>
    <property type="molecule type" value="Genomic_DNA"/>
</dbReference>
<comment type="caution">
    <text evidence="1">The sequence shown here is derived from an EMBL/GenBank/DDBJ whole genome shotgun (WGS) entry which is preliminary data.</text>
</comment>
<reference evidence="1 2" key="1">
    <citation type="submission" date="2019-04" db="EMBL/GenBank/DDBJ databases">
        <authorList>
            <person name="Brisse S."/>
            <person name="Rodrigues C."/>
        </authorList>
    </citation>
    <scope>NUCLEOTIDE SEQUENCE [LARGE SCALE GENOMIC DNA]</scope>
    <source>
        <strain evidence="1">SB5857</strain>
    </source>
</reference>
<protein>
    <submittedName>
        <fullName evidence="1">Uncharacterized protein</fullName>
    </submittedName>
</protein>
<evidence type="ECO:0000313" key="2">
    <source>
        <dbReference type="Proteomes" id="UP000328848"/>
    </source>
</evidence>
<dbReference type="AlphaFoldDB" id="A0A8B6IMF2"/>
<proteinExistence type="predicted"/>
<sequence length="42" mass="4756">MISVMIPDISTSNLSSAVAQNITNGYECKYYLRARQMIFIVI</sequence>
<accession>A0A8B6IMF2</accession>